<accession>A0A6A7Z2S5</accession>
<evidence type="ECO:0000259" key="2">
    <source>
        <dbReference type="Pfam" id="PF20249"/>
    </source>
</evidence>
<evidence type="ECO:0000313" key="3">
    <source>
        <dbReference type="EMBL" id="MQT81750.1"/>
    </source>
</evidence>
<gene>
    <name evidence="3" type="ORF">GHN86_17000</name>
</gene>
<feature type="domain" description="Toxin VasX N-terminal region" evidence="2">
    <location>
        <begin position="30"/>
        <end position="164"/>
    </location>
</feature>
<protein>
    <recommendedName>
        <fullName evidence="2">Toxin VasX N-terminal region domain-containing protein</fullName>
    </recommendedName>
</protein>
<dbReference type="Pfam" id="PF20249">
    <property type="entry name" value="VasX_N"/>
    <property type="match status" value="1"/>
</dbReference>
<dbReference type="EMBL" id="WIWC01000031">
    <property type="protein sequence ID" value="MQT81750.1"/>
    <property type="molecule type" value="Genomic_DNA"/>
</dbReference>
<organism evidence="3">
    <name type="scientific">Pseudomonas helleri</name>
    <dbReference type="NCBI Taxonomy" id="1608996"/>
    <lineage>
        <taxon>Bacteria</taxon>
        <taxon>Pseudomonadati</taxon>
        <taxon>Pseudomonadota</taxon>
        <taxon>Gammaproteobacteria</taxon>
        <taxon>Pseudomonadales</taxon>
        <taxon>Pseudomonadaceae</taxon>
        <taxon>Pseudomonas</taxon>
    </lineage>
</organism>
<dbReference type="AlphaFoldDB" id="A0A6A7Z2S5"/>
<reference evidence="3" key="1">
    <citation type="submission" date="2019-10" db="EMBL/GenBank/DDBJ databases">
        <title>Evaluation of single-gene subtyping targets for Pseudomonas.</title>
        <authorList>
            <person name="Reichler S.J."/>
            <person name="Orsi R.H."/>
            <person name="Wiedmann M."/>
            <person name="Martin N.H."/>
            <person name="Murphy S.I."/>
        </authorList>
    </citation>
    <scope>NUCLEOTIDE SEQUENCE</scope>
    <source>
        <strain evidence="3">FSL R10-2339</strain>
    </source>
</reference>
<evidence type="ECO:0000256" key="1">
    <source>
        <dbReference type="SAM" id="MobiDB-lite"/>
    </source>
</evidence>
<feature type="compositionally biased region" description="Basic and acidic residues" evidence="1">
    <location>
        <begin position="196"/>
        <end position="208"/>
    </location>
</feature>
<proteinExistence type="predicted"/>
<dbReference type="InterPro" id="IPR046864">
    <property type="entry name" value="VasX_N"/>
</dbReference>
<sequence length="1141" mass="127758">MNSQTPVNNSPHLAALAASATDIRAAMGMCDLMSKTLQLLPLRYALVERLDPSSALDMPFRLSSHPVGIRLLRDGYLYLIDNGSGYLHEYQIEQGRITKLLWQDNEVAADVRTSSVGEPHLIFKRHTTLYACYSEIQWTAFKCSQVLKDPSERGRVMQLVEPGKACPVNGGANLLSQQQVEQWLAEVAETPSSTEPPHRLPEGAHPEESQPYSWEAQALFQNTPIHTLTSQVLGAYQNDYVYLVLRDDFGVMRDLAQEQLKISDWLGHWSADEDVQRKYLTGSYIQSLYGVNASRLDQISAVDPAVKALKDQTSPAQQALIYDYLEAMRNHQGPVIYAPEQILRGLKNLSDYHRARLAMQDGLGETLWRRHEDTIYGLAKDTWDALDGTLPGQPGIDDLTHRVPMQDFVVREQTLLNHWHARLGRVREDRLKMIVEGYFHRAAWYYDFTLDTQIKHRLETEFLCLAAICENREMTEKLAAYLEKNLLTLIPGLETLHLRDQTELAKKLADLSSFTIGVLESGKNIDNVSGLANQFNSLMNERLPNYALLNTRFQGMQSMLEGAYNPALQLQAADELDKAQSAFRLNQHIPPESFVRSIGTPARLKLLREFSLNGLTVRGATPIEIQQYNLARDTALQYRAQLKNLYKERKTALNRQIYGLDPVGSEERINRSIIQVKAALEPLEERLTLALTPGSGSPAQIGTVVDGWSPEVRAELNRTVRDFRATGTFAAPMRSVLSSKGDWIALTLVVFQGLKLIEVFGASRPDNGSLWEKSKAIIEASVGFIAVSTAATQGLAVTVFQAHIQQMESVAGKLNAMSRLGRWVGFSGIGAFKFGVVNALVDVGKHSQQWGEALATGNHKTLVATTLQLTGDGILVGTNVWGLRHTTRIVQQVMSLSSELRALAWAQASPKLLSIAVRVNLVGLIATALQLAGEGLYNFFHRDAMQKWLESSVWGTQSLQRSLQDDWSALARVVQQPTCELIRVEKKTFLRFVLPGIRTRELDSRQLQLLVYQRQTEKNTDRPYGSHSTARWHERSAAWAGMGQVASEEDEALVVQIPIPENLQNSDFSLALSIGYQLEAERALIHRTFFRVNDLKIITGRGHRAPLSGRFKLKAVEALPEQLGADKPWLIQRDELEKVDA</sequence>
<dbReference type="CDD" id="cd20708">
    <property type="entry name" value="MIX_IV"/>
    <property type="match status" value="1"/>
</dbReference>
<feature type="region of interest" description="Disordered" evidence="1">
    <location>
        <begin position="188"/>
        <end position="208"/>
    </location>
</feature>
<dbReference type="RefSeq" id="WP_153386983.1">
    <property type="nucleotide sequence ID" value="NZ_WIWC01000031.1"/>
</dbReference>
<comment type="caution">
    <text evidence="3">The sequence shown here is derived from an EMBL/GenBank/DDBJ whole genome shotgun (WGS) entry which is preliminary data.</text>
</comment>
<name>A0A6A7Z2S5_9PSED</name>